<protein>
    <submittedName>
        <fullName evidence="2">Uncharacterized protein</fullName>
    </submittedName>
</protein>
<feature type="signal peptide" evidence="1">
    <location>
        <begin position="1"/>
        <end position="25"/>
    </location>
</feature>
<evidence type="ECO:0000256" key="1">
    <source>
        <dbReference type="SAM" id="SignalP"/>
    </source>
</evidence>
<gene>
    <name evidence="2" type="ORF">QC818_08825</name>
</gene>
<reference evidence="2 3" key="1">
    <citation type="submission" date="2023-04" db="EMBL/GenBank/DDBJ databases">
        <title>A long-awaited taxogenomic arrangement of the family Halomonadaceae.</title>
        <authorList>
            <person name="De La Haba R."/>
            <person name="Chuvochina M."/>
            <person name="Wittouck S."/>
            <person name="Arahal D.R."/>
            <person name="Sanchez-Porro C."/>
            <person name="Hugenholtz P."/>
            <person name="Ventosa A."/>
        </authorList>
    </citation>
    <scope>NUCLEOTIDE SEQUENCE [LARGE SCALE GENOMIC DNA]</scope>
    <source>
        <strain evidence="2 3">DSM 23530</strain>
    </source>
</reference>
<dbReference type="Proteomes" id="UP001264519">
    <property type="component" value="Unassembled WGS sequence"/>
</dbReference>
<accession>A0ABU1G1U7</accession>
<keyword evidence="3" id="KW-1185">Reference proteome</keyword>
<evidence type="ECO:0000313" key="2">
    <source>
        <dbReference type="EMBL" id="MDR5866885.1"/>
    </source>
</evidence>
<dbReference type="EMBL" id="JARWAK010000006">
    <property type="protein sequence ID" value="MDR5866885.1"/>
    <property type="molecule type" value="Genomic_DNA"/>
</dbReference>
<name>A0ABU1G1U7_9GAMM</name>
<feature type="chain" id="PRO_5045607850" evidence="1">
    <location>
        <begin position="26"/>
        <end position="186"/>
    </location>
</feature>
<organism evidence="2 3">
    <name type="scientific">Halomonas koreensis</name>
    <dbReference type="NCBI Taxonomy" id="245385"/>
    <lineage>
        <taxon>Bacteria</taxon>
        <taxon>Pseudomonadati</taxon>
        <taxon>Pseudomonadota</taxon>
        <taxon>Gammaproteobacteria</taxon>
        <taxon>Oceanospirillales</taxon>
        <taxon>Halomonadaceae</taxon>
        <taxon>Halomonas</taxon>
    </lineage>
</organism>
<evidence type="ECO:0000313" key="3">
    <source>
        <dbReference type="Proteomes" id="UP001264519"/>
    </source>
</evidence>
<dbReference type="RefSeq" id="WP_309652483.1">
    <property type="nucleotide sequence ID" value="NZ_JARWAK010000006.1"/>
</dbReference>
<proteinExistence type="predicted"/>
<keyword evidence="1" id="KW-0732">Signal</keyword>
<sequence>MPSRLLAPCRALLLGLLPLAGTAQGLDYNIDEVRAHGAWHSLRLSLGEERHARALEASSYADSTLSVNATPGACDRPWLELRVALAEVQADSATVNRVPVDLLVDQGAVHTGEGAFLIERGDDGFYVRLSRLDTVALLDAMAAGETLRLRIHRAPEDYWFMAFDLTGFEAARARMARLCRNADETP</sequence>
<comment type="caution">
    <text evidence="2">The sequence shown here is derived from an EMBL/GenBank/DDBJ whole genome shotgun (WGS) entry which is preliminary data.</text>
</comment>